<sequence length="706" mass="76275">MATESAVRMIGTSGDRNWPIGKDTALFASSTGNATAQELGLLLQGQGFHGSMNIATPNRSGSAPPSMEGSSLAIGDLTRYQNSRLEGIFGNLSNAVETSESEEQLRADPAYHAYYYSNVNLNPRLPQPLVSRENQRLVHHIGGSGENWSMSSFDDSSKGSFISRPVLSTHKEEPEDDRLPIMDSKGKGQNNSGFISGPYTSPLQGRHKSLVDLIQEDFPRTPSPVYNNPSRLSSQGTSEQADSDSCVKPLQESSIKISKGESKIETVGVRARSTIPSAHSVGSSPNNDLVTSLIPCSTSSDVTVNPHPRRKGESSTSNANLDHGILPSDRGISSIGSIENETKSLRLSNDGHRGQPEFQHPQQDNLHSRGASVQVQIGQSQMVHQGMPSSNNADHFSHRQPKLPLSVQPVLQSAGSAPPLYATAASYGNHCYPNLQTSCLFPQFSIGGYMNTSLVPPFITGYPPYTTIQMPFEGPGSPNFNGRTSGLSGGNITPVADLQHLYKFYGQFGMTGQTSFTDPIYMPYFQHSSADAYTSVGEYDPMASRGSTIGSPAGNYDPQRGPVLGGQRPQIVRSGGVNNPNVRKGGTTSPNHSGNPQNVPVLLPYPSSPLASPLFQGSSVTAGRRSENMRFQVNTGRTGGTLSGWQGQRSREKVDELKKHSFLEELKSSKSRKYELPDIAGHILEFRQCRSTWKSIYSAEARNLQC</sequence>
<organism evidence="3 4">
    <name type="scientific">Iris pallida</name>
    <name type="common">Sweet iris</name>
    <dbReference type="NCBI Taxonomy" id="29817"/>
    <lineage>
        <taxon>Eukaryota</taxon>
        <taxon>Viridiplantae</taxon>
        <taxon>Streptophyta</taxon>
        <taxon>Embryophyta</taxon>
        <taxon>Tracheophyta</taxon>
        <taxon>Spermatophyta</taxon>
        <taxon>Magnoliopsida</taxon>
        <taxon>Liliopsida</taxon>
        <taxon>Asparagales</taxon>
        <taxon>Iridaceae</taxon>
        <taxon>Iridoideae</taxon>
        <taxon>Irideae</taxon>
        <taxon>Iris</taxon>
    </lineage>
</organism>
<proteinExistence type="predicted"/>
<evidence type="ECO:0000313" key="3">
    <source>
        <dbReference type="EMBL" id="KAJ6834115.1"/>
    </source>
</evidence>
<feature type="compositionally biased region" description="Polar residues" evidence="1">
    <location>
        <begin position="187"/>
        <end position="201"/>
    </location>
</feature>
<feature type="compositionally biased region" description="Basic and acidic residues" evidence="1">
    <location>
        <begin position="346"/>
        <end position="355"/>
    </location>
</feature>
<protein>
    <submittedName>
        <fullName evidence="3">Pumilio-like protein 5</fullName>
    </submittedName>
</protein>
<dbReference type="Pfam" id="PF07990">
    <property type="entry name" value="NABP"/>
    <property type="match status" value="1"/>
</dbReference>
<feature type="region of interest" description="Disordered" evidence="1">
    <location>
        <begin position="346"/>
        <end position="365"/>
    </location>
</feature>
<feature type="region of interest" description="Disordered" evidence="1">
    <location>
        <begin position="573"/>
        <end position="597"/>
    </location>
</feature>
<feature type="domain" description="Nucleic acid binding NABP" evidence="2">
    <location>
        <begin position="482"/>
        <end position="676"/>
    </location>
</feature>
<feature type="region of interest" description="Disordered" evidence="1">
    <location>
        <begin position="218"/>
        <end position="265"/>
    </location>
</feature>
<reference evidence="3" key="2">
    <citation type="submission" date="2023-04" db="EMBL/GenBank/DDBJ databases">
        <authorList>
            <person name="Bruccoleri R.E."/>
            <person name="Oakeley E.J."/>
            <person name="Faust A.-M."/>
            <person name="Dessus-Babus S."/>
            <person name="Altorfer M."/>
            <person name="Burckhardt D."/>
            <person name="Oertli M."/>
            <person name="Naumann U."/>
            <person name="Petersen F."/>
            <person name="Wong J."/>
        </authorList>
    </citation>
    <scope>NUCLEOTIDE SEQUENCE</scope>
    <source>
        <strain evidence="3">GSM-AAB239-AS_SAM_17_03QT</strain>
        <tissue evidence="3">Leaf</tissue>
    </source>
</reference>
<feature type="compositionally biased region" description="Polar residues" evidence="1">
    <location>
        <begin position="224"/>
        <end position="240"/>
    </location>
</feature>
<keyword evidence="4" id="KW-1185">Reference proteome</keyword>
<feature type="compositionally biased region" description="Polar residues" evidence="1">
    <location>
        <begin position="576"/>
        <end position="597"/>
    </location>
</feature>
<reference evidence="3" key="1">
    <citation type="journal article" date="2023" name="GigaByte">
        <title>Genome assembly of the bearded iris, Iris pallida Lam.</title>
        <authorList>
            <person name="Bruccoleri R.E."/>
            <person name="Oakeley E.J."/>
            <person name="Faust A.M.E."/>
            <person name="Altorfer M."/>
            <person name="Dessus-Babus S."/>
            <person name="Burckhardt D."/>
            <person name="Oertli M."/>
            <person name="Naumann U."/>
            <person name="Petersen F."/>
            <person name="Wong J."/>
        </authorList>
    </citation>
    <scope>NUCLEOTIDE SEQUENCE</scope>
    <source>
        <strain evidence="3">GSM-AAB239-AS_SAM_17_03QT</strain>
    </source>
</reference>
<feature type="region of interest" description="Disordered" evidence="1">
    <location>
        <begin position="298"/>
        <end position="335"/>
    </location>
</feature>
<evidence type="ECO:0000313" key="4">
    <source>
        <dbReference type="Proteomes" id="UP001140949"/>
    </source>
</evidence>
<gene>
    <name evidence="3" type="ORF">M6B38_335730</name>
</gene>
<dbReference type="AlphaFoldDB" id="A0AAX6H0W5"/>
<accession>A0AAX6H0W5</accession>
<feature type="compositionally biased region" description="Basic and acidic residues" evidence="1">
    <location>
        <begin position="169"/>
        <end position="186"/>
    </location>
</feature>
<evidence type="ECO:0000256" key="1">
    <source>
        <dbReference type="SAM" id="MobiDB-lite"/>
    </source>
</evidence>
<comment type="caution">
    <text evidence="3">The sequence shown here is derived from an EMBL/GenBank/DDBJ whole genome shotgun (WGS) entry which is preliminary data.</text>
</comment>
<feature type="region of interest" description="Disordered" evidence="1">
    <location>
        <begin position="161"/>
        <end position="201"/>
    </location>
</feature>
<dbReference type="InterPro" id="IPR012940">
    <property type="entry name" value="NABP"/>
</dbReference>
<evidence type="ECO:0000259" key="2">
    <source>
        <dbReference type="Pfam" id="PF07990"/>
    </source>
</evidence>
<dbReference type="Proteomes" id="UP001140949">
    <property type="component" value="Unassembled WGS sequence"/>
</dbReference>
<name>A0AAX6H0W5_IRIPA</name>
<dbReference type="EMBL" id="JANAVB010014600">
    <property type="protein sequence ID" value="KAJ6834115.1"/>
    <property type="molecule type" value="Genomic_DNA"/>
</dbReference>